<dbReference type="EMBL" id="BAAAZA010000019">
    <property type="protein sequence ID" value="GAA3884071.1"/>
    <property type="molecule type" value="Genomic_DNA"/>
</dbReference>
<dbReference type="RefSeq" id="WP_345552378.1">
    <property type="nucleotide sequence ID" value="NZ_BAAAZA010000019.1"/>
</dbReference>
<feature type="region of interest" description="Disordered" evidence="1">
    <location>
        <begin position="106"/>
        <end position="126"/>
    </location>
</feature>
<comment type="caution">
    <text evidence="3">The sequence shown here is derived from an EMBL/GenBank/DDBJ whole genome shotgun (WGS) entry which is preliminary data.</text>
</comment>
<dbReference type="Pfam" id="PF00903">
    <property type="entry name" value="Glyoxalase"/>
    <property type="match status" value="1"/>
</dbReference>
<dbReference type="InterPro" id="IPR037523">
    <property type="entry name" value="VOC_core"/>
</dbReference>
<sequence length="147" mass="15973">MDLKLEVVVLPVSDVDRAKAFYEKAGFRLDVDYAADDSYRVVHLTPPGSQCSILFGTGVTTAAPGSVRGLHLIVSDIETAHAELVERGIEMGEIFHDAGGVFHRGTEEGRVSGPHPQRASYSSFTSFSDPDGNEWVLQEVTTRLPGR</sequence>
<keyword evidence="4" id="KW-1185">Reference proteome</keyword>
<name>A0ABP7KNU3_9ACTN</name>
<reference evidence="4" key="1">
    <citation type="journal article" date="2019" name="Int. J. Syst. Evol. Microbiol.">
        <title>The Global Catalogue of Microorganisms (GCM) 10K type strain sequencing project: providing services to taxonomists for standard genome sequencing and annotation.</title>
        <authorList>
            <consortium name="The Broad Institute Genomics Platform"/>
            <consortium name="The Broad Institute Genome Sequencing Center for Infectious Disease"/>
            <person name="Wu L."/>
            <person name="Ma J."/>
        </authorList>
    </citation>
    <scope>NUCLEOTIDE SEQUENCE [LARGE SCALE GENOMIC DNA]</scope>
    <source>
        <strain evidence="4">JCM 16578</strain>
    </source>
</reference>
<protein>
    <recommendedName>
        <fullName evidence="2">VOC domain-containing protein</fullName>
    </recommendedName>
</protein>
<dbReference type="Proteomes" id="UP001501563">
    <property type="component" value="Unassembled WGS sequence"/>
</dbReference>
<dbReference type="PROSITE" id="PS51819">
    <property type="entry name" value="VOC"/>
    <property type="match status" value="1"/>
</dbReference>
<evidence type="ECO:0000313" key="4">
    <source>
        <dbReference type="Proteomes" id="UP001501563"/>
    </source>
</evidence>
<organism evidence="3 4">
    <name type="scientific">Streptomyces lannensis</name>
    <dbReference type="NCBI Taxonomy" id="766498"/>
    <lineage>
        <taxon>Bacteria</taxon>
        <taxon>Bacillati</taxon>
        <taxon>Actinomycetota</taxon>
        <taxon>Actinomycetes</taxon>
        <taxon>Kitasatosporales</taxon>
        <taxon>Streptomycetaceae</taxon>
        <taxon>Streptomyces</taxon>
    </lineage>
</organism>
<dbReference type="Gene3D" id="3.10.180.10">
    <property type="entry name" value="2,3-Dihydroxybiphenyl 1,2-Dioxygenase, domain 1"/>
    <property type="match status" value="1"/>
</dbReference>
<feature type="domain" description="VOC" evidence="2">
    <location>
        <begin position="4"/>
        <end position="140"/>
    </location>
</feature>
<proteinExistence type="predicted"/>
<dbReference type="InterPro" id="IPR029068">
    <property type="entry name" value="Glyas_Bleomycin-R_OHBP_Dase"/>
</dbReference>
<accession>A0ABP7KNU3</accession>
<dbReference type="SUPFAM" id="SSF54593">
    <property type="entry name" value="Glyoxalase/Bleomycin resistance protein/Dihydroxybiphenyl dioxygenase"/>
    <property type="match status" value="1"/>
</dbReference>
<evidence type="ECO:0000256" key="1">
    <source>
        <dbReference type="SAM" id="MobiDB-lite"/>
    </source>
</evidence>
<gene>
    <name evidence="3" type="ORF">GCM10022207_58930</name>
</gene>
<evidence type="ECO:0000259" key="2">
    <source>
        <dbReference type="PROSITE" id="PS51819"/>
    </source>
</evidence>
<evidence type="ECO:0000313" key="3">
    <source>
        <dbReference type="EMBL" id="GAA3884071.1"/>
    </source>
</evidence>
<dbReference type="InterPro" id="IPR004360">
    <property type="entry name" value="Glyas_Fos-R_dOase_dom"/>
</dbReference>